<feature type="transmembrane region" description="Helical" evidence="1">
    <location>
        <begin position="44"/>
        <end position="64"/>
    </location>
</feature>
<dbReference type="Proteomes" id="UP000033647">
    <property type="component" value="Unassembled WGS sequence"/>
</dbReference>
<dbReference type="OrthoDB" id="10577545at2759"/>
<dbReference type="EMBL" id="LAFY01004161">
    <property type="protein sequence ID" value="KJX94343.1"/>
    <property type="molecule type" value="Genomic_DNA"/>
</dbReference>
<dbReference type="AlphaFoldDB" id="A0A0F4GAC2"/>
<keyword evidence="1" id="KW-0812">Transmembrane</keyword>
<gene>
    <name evidence="2" type="ORF">TI39_contig4202g00036</name>
</gene>
<proteinExistence type="predicted"/>
<evidence type="ECO:0000313" key="3">
    <source>
        <dbReference type="Proteomes" id="UP000033647"/>
    </source>
</evidence>
<name>A0A0F4GAC2_9PEZI</name>
<accession>A0A0F4GAC2</accession>
<keyword evidence="1" id="KW-0472">Membrane</keyword>
<reference evidence="2 3" key="1">
    <citation type="submission" date="2015-03" db="EMBL/GenBank/DDBJ databases">
        <title>RNA-seq based gene annotation and comparative genomics of four Zymoseptoria species reveal species-specific pathogenicity related genes and transposable element activity.</title>
        <authorList>
            <person name="Grandaubert J."/>
            <person name="Bhattacharyya A."/>
            <person name="Stukenbrock E.H."/>
        </authorList>
    </citation>
    <scope>NUCLEOTIDE SEQUENCE [LARGE SCALE GENOMIC DNA]</scope>
    <source>
        <strain evidence="2 3">Zb18110</strain>
    </source>
</reference>
<protein>
    <submittedName>
        <fullName evidence="2">Uncharacterized protein</fullName>
    </submittedName>
</protein>
<comment type="caution">
    <text evidence="2">The sequence shown here is derived from an EMBL/GenBank/DDBJ whole genome shotgun (WGS) entry which is preliminary data.</text>
</comment>
<organism evidence="2 3">
    <name type="scientific">Zymoseptoria brevis</name>
    <dbReference type="NCBI Taxonomy" id="1047168"/>
    <lineage>
        <taxon>Eukaryota</taxon>
        <taxon>Fungi</taxon>
        <taxon>Dikarya</taxon>
        <taxon>Ascomycota</taxon>
        <taxon>Pezizomycotina</taxon>
        <taxon>Dothideomycetes</taxon>
        <taxon>Dothideomycetidae</taxon>
        <taxon>Mycosphaerellales</taxon>
        <taxon>Mycosphaerellaceae</taxon>
        <taxon>Zymoseptoria</taxon>
    </lineage>
</organism>
<keyword evidence="3" id="KW-1185">Reference proteome</keyword>
<evidence type="ECO:0000256" key="1">
    <source>
        <dbReference type="SAM" id="Phobius"/>
    </source>
</evidence>
<sequence>MANSLKYVYKVILTSPKILRSLVFLTSPKILRSLVFLEFNASTIAMPIGSPVIVLTHAAVWSFLDRGRDRRSFAHAVDVDGMHHLAYDYNNFCDNPTPIAPLITDQLDRFFLPNNTSVRFHAFNHERRTGTAYWTASQPTVPKDGDQWTEFSITVKQFRFGEFFKIVKKIGSMLTKINVKHLDTMVASGAWKKALKMTKNNSASLSTVGSLRSELGSEPILSIRAWTGRPLRARKMLGGGRTSVIDASWLRRSTVERPVRRVSNRWAYLSGTARFICRFVVLLEVTLRNGAAESTWDDGICDSH</sequence>
<evidence type="ECO:0000313" key="2">
    <source>
        <dbReference type="EMBL" id="KJX94343.1"/>
    </source>
</evidence>
<keyword evidence="1" id="KW-1133">Transmembrane helix</keyword>